<feature type="region of interest" description="Disordered" evidence="1">
    <location>
        <begin position="586"/>
        <end position="624"/>
    </location>
</feature>
<dbReference type="Proteomes" id="UP000737018">
    <property type="component" value="Unassembled WGS sequence"/>
</dbReference>
<dbReference type="InterPro" id="IPR044978">
    <property type="entry name" value="GRV2/DNAJC13"/>
</dbReference>
<keyword evidence="3" id="KW-1185">Reference proteome</keyword>
<gene>
    <name evidence="2" type="ORF">CMV_017099</name>
</gene>
<dbReference type="InterPro" id="IPR011989">
    <property type="entry name" value="ARM-like"/>
</dbReference>
<evidence type="ECO:0000256" key="1">
    <source>
        <dbReference type="SAM" id="MobiDB-lite"/>
    </source>
</evidence>
<dbReference type="GO" id="GO:2000641">
    <property type="term" value="P:regulation of early endosome to late endosome transport"/>
    <property type="evidence" value="ECO:0007669"/>
    <property type="project" value="InterPro"/>
</dbReference>
<feature type="region of interest" description="Disordered" evidence="1">
    <location>
        <begin position="993"/>
        <end position="1019"/>
    </location>
</feature>
<sequence length="1226" mass="132166">MDSKRSFRIDAKLFSFSFDGGWADSYAIHESRRGVKSSIWVGRRGLEWILTCLADIRDWVPGRAVLCKRLRENGKLIEFCGSSNKSGLFVVITVYFGGSRRGCIMIPASYNRAGWSLFQRELRIFFTGAKPASMAEASSNNGGGGGGQSAGGDQSGKFLSAFGSQQKLRNFENFGTNLGQNGILGGPKENGSVKYGKVSVINGRPMRAFSFKLTPATLALRVFKSEGGRRKVTCMGAKELRWPKVSSDGLEVTKHAGGLVKAQPVATTPSLNEGTLVKPISLNVLFDAQSSWVEGESSRGRSGDNSGSPVTVAVPESEEDHPDEVARATEGPKLGFSGEVVTYRRKRDVTHSPIAGVLRIGSPARPMGCEFVVSSDLRHQGAAHNSFAPLSGLGSKKGPCFEGRDNSTLVSEESDATESHGVGASVQIAKNLHAVRASQALSRLSGLCADDNSTPYNQGAADALRALLTPKLSSMLKDQLPKDLLSRLNANLESPEIIWNSLTRAELLKYVDQQRESQGPDGSYDLKDSQVFVYEALSKELFVGNVYLRVYNDQPDFEISEPEAFCVALIEFISHQVHNRCATSFDSQDEVNDSGSSPEAFEHPNETAHVSVNKKHETSENHSEVAAASLDEQKISDDSLEVSDGQVANKEKFDVFKNLQSGLISLKNLLTNNPGLASIFSTKDKLLPLFECFSVPVASESNIPQLCLSVLSLLTAYAPCLEAMVADGSSLLLLLQMLHSAPNCREGALHVLYSLASTPELAWAAAKHGGVVYILELLLPLQEEIPLQQRAAAASLLGKLVGQPMHGPRVAITLARFLPDGLVSAIRDGPGEAVVAALEMTTETPELVWTPAMAASLSAQIATMASDLYREQIKGRVVDWDVPEQASGQQEMRDEPQVGGIYVRLFLKDPKFPLRNPKRFLEGLLDQYLSSIAATHYDTQPFDPELPLLLSAALVSLLRVHPALADHVGYLGYVPKLVAAVAYEGRRETMASEEVNNGNYTDKKYESDDGSAQPSQTPQERVRLSCLRVLHQLAASTTCAEAMAATSVGTPQVVPLLMKAIGWQGGSILALETLKRVVVAGNRARDALVAQGLKVGLVEVLLGLLDWRAGGRNGLCSQMKWNESEASIGRVLAVEVLHAFATEGAHCTKVRDILNASDVWSAYKDQKHDLFLPSNAQSAAAGVAGLIENSSSRLTYALPAPPSQSAPSRPPASTPYDSNGNQDHLS</sequence>
<feature type="compositionally biased region" description="Pro residues" evidence="1">
    <location>
        <begin position="1199"/>
        <end position="1213"/>
    </location>
</feature>
<feature type="region of interest" description="Disordered" evidence="1">
    <location>
        <begin position="1196"/>
        <end position="1226"/>
    </location>
</feature>
<dbReference type="PANTHER" id="PTHR36983:SF2">
    <property type="entry name" value="DNAJ HOMOLOG SUBFAMILY C MEMBER 13"/>
    <property type="match status" value="1"/>
</dbReference>
<feature type="region of interest" description="Disordered" evidence="1">
    <location>
        <begin position="294"/>
        <end position="332"/>
    </location>
</feature>
<dbReference type="GO" id="GO:0007032">
    <property type="term" value="P:endosome organization"/>
    <property type="evidence" value="ECO:0007669"/>
    <property type="project" value="InterPro"/>
</dbReference>
<name>A0A8J4R2S1_9ROSI</name>
<evidence type="ECO:0000313" key="3">
    <source>
        <dbReference type="Proteomes" id="UP000737018"/>
    </source>
</evidence>
<dbReference type="Gene3D" id="1.25.10.10">
    <property type="entry name" value="Leucine-rich Repeat Variant"/>
    <property type="match status" value="1"/>
</dbReference>
<comment type="caution">
    <text evidence="2">The sequence shown here is derived from an EMBL/GenBank/DDBJ whole genome shotgun (WGS) entry which is preliminary data.</text>
</comment>
<dbReference type="PANTHER" id="PTHR36983">
    <property type="entry name" value="DNAJ HOMOLOG SUBFAMILY C MEMBER 13"/>
    <property type="match status" value="1"/>
</dbReference>
<feature type="compositionally biased region" description="Polar residues" evidence="1">
    <location>
        <begin position="1010"/>
        <end position="1019"/>
    </location>
</feature>
<dbReference type="GO" id="GO:0006898">
    <property type="term" value="P:receptor-mediated endocytosis"/>
    <property type="evidence" value="ECO:0007669"/>
    <property type="project" value="TreeGrafter"/>
</dbReference>
<protein>
    <submittedName>
        <fullName evidence="2">Uncharacterized protein</fullName>
    </submittedName>
</protein>
<reference evidence="2" key="1">
    <citation type="submission" date="2020-03" db="EMBL/GenBank/DDBJ databases">
        <title>Castanea mollissima Vanexum genome sequencing.</title>
        <authorList>
            <person name="Staton M."/>
        </authorList>
    </citation>
    <scope>NUCLEOTIDE SEQUENCE</scope>
    <source>
        <tissue evidence="2">Leaf</tissue>
    </source>
</reference>
<dbReference type="SUPFAM" id="SSF48371">
    <property type="entry name" value="ARM repeat"/>
    <property type="match status" value="1"/>
</dbReference>
<feature type="compositionally biased region" description="Polar residues" evidence="1">
    <location>
        <begin position="1216"/>
        <end position="1226"/>
    </location>
</feature>
<dbReference type="EMBL" id="JRKL02002687">
    <property type="protein sequence ID" value="KAF3957939.1"/>
    <property type="molecule type" value="Genomic_DNA"/>
</dbReference>
<accession>A0A8J4R2S1</accession>
<proteinExistence type="predicted"/>
<dbReference type="InterPro" id="IPR016024">
    <property type="entry name" value="ARM-type_fold"/>
</dbReference>
<evidence type="ECO:0000313" key="2">
    <source>
        <dbReference type="EMBL" id="KAF3957939.1"/>
    </source>
</evidence>
<dbReference type="OrthoDB" id="69656at2759"/>
<organism evidence="2 3">
    <name type="scientific">Castanea mollissima</name>
    <name type="common">Chinese chestnut</name>
    <dbReference type="NCBI Taxonomy" id="60419"/>
    <lineage>
        <taxon>Eukaryota</taxon>
        <taxon>Viridiplantae</taxon>
        <taxon>Streptophyta</taxon>
        <taxon>Embryophyta</taxon>
        <taxon>Tracheophyta</taxon>
        <taxon>Spermatophyta</taxon>
        <taxon>Magnoliopsida</taxon>
        <taxon>eudicotyledons</taxon>
        <taxon>Gunneridae</taxon>
        <taxon>Pentapetalae</taxon>
        <taxon>rosids</taxon>
        <taxon>fabids</taxon>
        <taxon>Fagales</taxon>
        <taxon>Fagaceae</taxon>
        <taxon>Castanea</taxon>
    </lineage>
</organism>
<dbReference type="GO" id="GO:0010008">
    <property type="term" value="C:endosome membrane"/>
    <property type="evidence" value="ECO:0007669"/>
    <property type="project" value="TreeGrafter"/>
</dbReference>
<dbReference type="AlphaFoldDB" id="A0A8J4R2S1"/>
<feature type="compositionally biased region" description="Basic and acidic residues" evidence="1">
    <location>
        <begin position="614"/>
        <end position="623"/>
    </location>
</feature>